<accession>A0ABS9VZ44</accession>
<organism evidence="2 3">
    <name type="scientific">Teichococcus vastitatis</name>
    <dbReference type="NCBI Taxonomy" id="2307076"/>
    <lineage>
        <taxon>Bacteria</taxon>
        <taxon>Pseudomonadati</taxon>
        <taxon>Pseudomonadota</taxon>
        <taxon>Alphaproteobacteria</taxon>
        <taxon>Acetobacterales</taxon>
        <taxon>Roseomonadaceae</taxon>
        <taxon>Roseomonas</taxon>
    </lineage>
</organism>
<protein>
    <submittedName>
        <fullName evidence="2">Uncharacterized protein</fullName>
    </submittedName>
</protein>
<dbReference type="RefSeq" id="WP_202910630.1">
    <property type="nucleotide sequence ID" value="NZ_JALBUU010000004.1"/>
</dbReference>
<comment type="caution">
    <text evidence="2">The sequence shown here is derived from an EMBL/GenBank/DDBJ whole genome shotgun (WGS) entry which is preliminary data.</text>
</comment>
<keyword evidence="1" id="KW-0472">Membrane</keyword>
<keyword evidence="1" id="KW-1133">Transmembrane helix</keyword>
<keyword evidence="3" id="KW-1185">Reference proteome</keyword>
<evidence type="ECO:0000313" key="3">
    <source>
        <dbReference type="Proteomes" id="UP001201985"/>
    </source>
</evidence>
<dbReference type="Proteomes" id="UP001201985">
    <property type="component" value="Unassembled WGS sequence"/>
</dbReference>
<name>A0ABS9VZ44_9PROT</name>
<evidence type="ECO:0000256" key="1">
    <source>
        <dbReference type="SAM" id="Phobius"/>
    </source>
</evidence>
<keyword evidence="1" id="KW-0812">Transmembrane</keyword>
<dbReference type="EMBL" id="JALBUU010000004">
    <property type="protein sequence ID" value="MCI0752266.1"/>
    <property type="molecule type" value="Genomic_DNA"/>
</dbReference>
<gene>
    <name evidence="2" type="ORF">MON41_00630</name>
</gene>
<sequence>MSDTTLSSLPHSLSEREPRPSFAKGLLFGIGFSLPIWGAIGLVVRRAFF</sequence>
<evidence type="ECO:0000313" key="2">
    <source>
        <dbReference type="EMBL" id="MCI0752266.1"/>
    </source>
</evidence>
<feature type="transmembrane region" description="Helical" evidence="1">
    <location>
        <begin position="22"/>
        <end position="44"/>
    </location>
</feature>
<reference evidence="2 3" key="1">
    <citation type="submission" date="2022-03" db="EMBL/GenBank/DDBJ databases">
        <title>Complete genome analysis of Roseomonas KG 17.1 : a prolific producer of plant growth promoters.</title>
        <authorList>
            <person name="Saadouli I."/>
            <person name="Najjari A."/>
            <person name="Mosbah A."/>
            <person name="Ouzari H.I."/>
        </authorList>
    </citation>
    <scope>NUCLEOTIDE SEQUENCE [LARGE SCALE GENOMIC DNA]</scope>
    <source>
        <strain evidence="2 3">KG17-1</strain>
    </source>
</reference>
<proteinExistence type="predicted"/>